<evidence type="ECO:0000259" key="8">
    <source>
        <dbReference type="Pfam" id="PF04116"/>
    </source>
</evidence>
<gene>
    <name evidence="9" type="ORF">GCM10023189_23580</name>
</gene>
<sequence length="305" mass="36017">MMSVVDKNGRILSDSFTGYGNYLVGELLHPHWTNFVYWLLALSVLCWGLEILFPWRKDQAVIRQDFWLDAFYMVFNFFLFSLIGYNALSKVAVAAFQDGLAGLGISNLVVWDIAWWPLWARLLTLFVVRDFIQWNVHRLLHRVDWLWQFHKLHHSVEEMGFAAHLRYHPMETLVYRTIEYVPLAMIGFGLTDFFLVHRFTLTIGHLNHTNVYLPLGPLRYVLNNPQAHTWHHAKELPGHHPYGINFGMTLNLWDYLFGTGFFPRGNHQVALGFDGVETFPKRFWHQLRYPFRPTKQFTHGRTTWP</sequence>
<reference evidence="10" key="1">
    <citation type="journal article" date="2019" name="Int. J. Syst. Evol. Microbiol.">
        <title>The Global Catalogue of Microorganisms (GCM) 10K type strain sequencing project: providing services to taxonomists for standard genome sequencing and annotation.</title>
        <authorList>
            <consortium name="The Broad Institute Genomics Platform"/>
            <consortium name="The Broad Institute Genome Sequencing Center for Infectious Disease"/>
            <person name="Wu L."/>
            <person name="Ma J."/>
        </authorList>
    </citation>
    <scope>NUCLEOTIDE SEQUENCE [LARGE SCALE GENOMIC DNA]</scope>
    <source>
        <strain evidence="10">JCM 17927</strain>
    </source>
</reference>
<evidence type="ECO:0000256" key="2">
    <source>
        <dbReference type="ARBA" id="ARBA00022692"/>
    </source>
</evidence>
<comment type="caution">
    <text evidence="9">The sequence shown here is derived from an EMBL/GenBank/DDBJ whole genome shotgun (WGS) entry which is preliminary data.</text>
</comment>
<comment type="subcellular location">
    <subcellularLocation>
        <location evidence="1">Endomembrane system</location>
        <topology evidence="1">Multi-pass membrane protein</topology>
    </subcellularLocation>
</comment>
<dbReference type="Pfam" id="PF04116">
    <property type="entry name" value="FA_hydroxylase"/>
    <property type="match status" value="1"/>
</dbReference>
<keyword evidence="6 7" id="KW-0472">Membrane</keyword>
<dbReference type="Proteomes" id="UP001501175">
    <property type="component" value="Unassembled WGS sequence"/>
</dbReference>
<keyword evidence="4" id="KW-0560">Oxidoreductase</keyword>
<feature type="transmembrane region" description="Helical" evidence="7">
    <location>
        <begin position="35"/>
        <end position="55"/>
    </location>
</feature>
<keyword evidence="5" id="KW-0443">Lipid metabolism</keyword>
<dbReference type="InterPro" id="IPR006694">
    <property type="entry name" value="Fatty_acid_hydroxylase"/>
</dbReference>
<keyword evidence="2 7" id="KW-0812">Transmembrane</keyword>
<evidence type="ECO:0000313" key="10">
    <source>
        <dbReference type="Proteomes" id="UP001501175"/>
    </source>
</evidence>
<feature type="domain" description="Fatty acid hydroxylase" evidence="8">
    <location>
        <begin position="123"/>
        <end position="259"/>
    </location>
</feature>
<evidence type="ECO:0000256" key="4">
    <source>
        <dbReference type="ARBA" id="ARBA00023002"/>
    </source>
</evidence>
<feature type="transmembrane region" description="Helical" evidence="7">
    <location>
        <begin position="67"/>
        <end position="88"/>
    </location>
</feature>
<evidence type="ECO:0000313" key="9">
    <source>
        <dbReference type="EMBL" id="GAA4455597.1"/>
    </source>
</evidence>
<accession>A0ABP8MX10</accession>
<proteinExistence type="predicted"/>
<name>A0ABP8MX10_9BACT</name>
<evidence type="ECO:0000256" key="6">
    <source>
        <dbReference type="ARBA" id="ARBA00023136"/>
    </source>
</evidence>
<keyword evidence="3 7" id="KW-1133">Transmembrane helix</keyword>
<keyword evidence="10" id="KW-1185">Reference proteome</keyword>
<organism evidence="9 10">
    <name type="scientific">Nibrella saemangeumensis</name>
    <dbReference type="NCBI Taxonomy" id="1084526"/>
    <lineage>
        <taxon>Bacteria</taxon>
        <taxon>Pseudomonadati</taxon>
        <taxon>Bacteroidota</taxon>
        <taxon>Cytophagia</taxon>
        <taxon>Cytophagales</taxon>
        <taxon>Spirosomataceae</taxon>
        <taxon>Nibrella</taxon>
    </lineage>
</organism>
<feature type="transmembrane region" description="Helical" evidence="7">
    <location>
        <begin position="108"/>
        <end position="128"/>
    </location>
</feature>
<dbReference type="EMBL" id="BAABHD010000027">
    <property type="protein sequence ID" value="GAA4455597.1"/>
    <property type="molecule type" value="Genomic_DNA"/>
</dbReference>
<dbReference type="PANTHER" id="PTHR21624:SF1">
    <property type="entry name" value="ALKYLGLYCEROL MONOOXYGENASE"/>
    <property type="match status" value="1"/>
</dbReference>
<dbReference type="PANTHER" id="PTHR21624">
    <property type="entry name" value="STEROL DESATURASE-RELATED PROTEIN"/>
    <property type="match status" value="1"/>
</dbReference>
<protein>
    <recommendedName>
        <fullName evidence="8">Fatty acid hydroxylase domain-containing protein</fullName>
    </recommendedName>
</protein>
<evidence type="ECO:0000256" key="1">
    <source>
        <dbReference type="ARBA" id="ARBA00004127"/>
    </source>
</evidence>
<evidence type="ECO:0000256" key="3">
    <source>
        <dbReference type="ARBA" id="ARBA00022989"/>
    </source>
</evidence>
<evidence type="ECO:0000256" key="5">
    <source>
        <dbReference type="ARBA" id="ARBA00023098"/>
    </source>
</evidence>
<evidence type="ECO:0000256" key="7">
    <source>
        <dbReference type="SAM" id="Phobius"/>
    </source>
</evidence>
<dbReference type="InterPro" id="IPR051689">
    <property type="entry name" value="Sterol_desaturase/TMEM195"/>
</dbReference>